<evidence type="ECO:0000256" key="5">
    <source>
        <dbReference type="ARBA" id="ARBA00022824"/>
    </source>
</evidence>
<comment type="caution">
    <text evidence="9">The sequence shown here is derived from an EMBL/GenBank/DDBJ whole genome shotgun (WGS) entry which is preliminary data.</text>
</comment>
<feature type="transmembrane region" description="Helical" evidence="8">
    <location>
        <begin position="17"/>
        <end position="38"/>
    </location>
</feature>
<feature type="transmembrane region" description="Helical" evidence="8">
    <location>
        <begin position="50"/>
        <end position="68"/>
    </location>
</feature>
<keyword evidence="10" id="KW-1185">Reference proteome</keyword>
<comment type="subcellular location">
    <subcellularLocation>
        <location evidence="1">Endoplasmic reticulum membrane</location>
        <topology evidence="1">Multi-pass membrane protein</topology>
    </subcellularLocation>
</comment>
<dbReference type="GO" id="GO:0005789">
    <property type="term" value="C:endoplasmic reticulum membrane"/>
    <property type="evidence" value="ECO:0007669"/>
    <property type="project" value="UniProtKB-SubCell"/>
</dbReference>
<organism evidence="9 10">
    <name type="scientific">Pocillopora meandrina</name>
    <dbReference type="NCBI Taxonomy" id="46732"/>
    <lineage>
        <taxon>Eukaryota</taxon>
        <taxon>Metazoa</taxon>
        <taxon>Cnidaria</taxon>
        <taxon>Anthozoa</taxon>
        <taxon>Hexacorallia</taxon>
        <taxon>Scleractinia</taxon>
        <taxon>Astrocoeniina</taxon>
        <taxon>Pocilloporidae</taxon>
        <taxon>Pocillopora</taxon>
    </lineage>
</organism>
<evidence type="ECO:0000313" key="10">
    <source>
        <dbReference type="Proteomes" id="UP001159428"/>
    </source>
</evidence>
<keyword evidence="4 8" id="KW-0812">Transmembrane</keyword>
<comment type="pathway">
    <text evidence="2">Glycolipid biosynthesis; glycosylphosphatidylinositol-anchor biosynthesis.</text>
</comment>
<feature type="transmembrane region" description="Helical" evidence="8">
    <location>
        <begin position="80"/>
        <end position="103"/>
    </location>
</feature>
<accession>A0AAU9XE92</accession>
<name>A0AAU9XE92_9CNID</name>
<evidence type="ECO:0000256" key="6">
    <source>
        <dbReference type="ARBA" id="ARBA00022989"/>
    </source>
</evidence>
<evidence type="ECO:0000256" key="7">
    <source>
        <dbReference type="ARBA" id="ARBA00023136"/>
    </source>
</evidence>
<feature type="transmembrane region" description="Helical" evidence="8">
    <location>
        <begin position="153"/>
        <end position="171"/>
    </location>
</feature>
<keyword evidence="5" id="KW-0256">Endoplasmic reticulum</keyword>
<evidence type="ECO:0008006" key="11">
    <source>
        <dbReference type="Google" id="ProtNLM"/>
    </source>
</evidence>
<dbReference type="AlphaFoldDB" id="A0AAU9XE92"/>
<dbReference type="Pfam" id="PF06699">
    <property type="entry name" value="PIG-F"/>
    <property type="match status" value="1"/>
</dbReference>
<gene>
    <name evidence="9" type="ORF">PMEA_00022340</name>
</gene>
<evidence type="ECO:0000256" key="1">
    <source>
        <dbReference type="ARBA" id="ARBA00004477"/>
    </source>
</evidence>
<keyword evidence="6 8" id="KW-1133">Transmembrane helix</keyword>
<dbReference type="Proteomes" id="UP001159428">
    <property type="component" value="Unassembled WGS sequence"/>
</dbReference>
<sequence>MAGLAPAFLHLYSTKDFFTISLVQVLAAWTSVAVSNFASTSVSLLTRSAASLRLFCFVFAMLCFALIRTKSRIRLSIVQVLKLIFFVFGSAAIFHVIAVLFGASITEQTEETFCWALLMSHLVVLPACSLLGAHLELFPRIFFSSWSDGTPEAYFQCSIIFTLLGAWLGAFPIPLDWDRPWQVWPIPCVIGALVGYIIGLAISTLTFAFSEGRLRP</sequence>
<dbReference type="InterPro" id="IPR009580">
    <property type="entry name" value="GPI_biosynthesis_protein_Pig-F"/>
</dbReference>
<dbReference type="EMBL" id="CALNXJ010000040">
    <property type="protein sequence ID" value="CAH3145059.1"/>
    <property type="molecule type" value="Genomic_DNA"/>
</dbReference>
<evidence type="ECO:0000313" key="9">
    <source>
        <dbReference type="EMBL" id="CAH3145059.1"/>
    </source>
</evidence>
<protein>
    <recommendedName>
        <fullName evidence="11">Glycosylphosphatidylinositol anchor biosynthesis protein 11</fullName>
    </recommendedName>
</protein>
<keyword evidence="3" id="KW-0337">GPI-anchor biosynthesis</keyword>
<evidence type="ECO:0000256" key="4">
    <source>
        <dbReference type="ARBA" id="ARBA00022692"/>
    </source>
</evidence>
<feature type="transmembrane region" description="Helical" evidence="8">
    <location>
        <begin position="183"/>
        <end position="209"/>
    </location>
</feature>
<feature type="transmembrane region" description="Helical" evidence="8">
    <location>
        <begin position="115"/>
        <end position="133"/>
    </location>
</feature>
<evidence type="ECO:0000256" key="2">
    <source>
        <dbReference type="ARBA" id="ARBA00004687"/>
    </source>
</evidence>
<evidence type="ECO:0000256" key="8">
    <source>
        <dbReference type="SAM" id="Phobius"/>
    </source>
</evidence>
<dbReference type="GO" id="GO:0006506">
    <property type="term" value="P:GPI anchor biosynthetic process"/>
    <property type="evidence" value="ECO:0007669"/>
    <property type="project" value="UniProtKB-KW"/>
</dbReference>
<reference evidence="9 10" key="1">
    <citation type="submission" date="2022-05" db="EMBL/GenBank/DDBJ databases">
        <authorList>
            <consortium name="Genoscope - CEA"/>
            <person name="William W."/>
        </authorList>
    </citation>
    <scope>NUCLEOTIDE SEQUENCE [LARGE SCALE GENOMIC DNA]</scope>
</reference>
<proteinExistence type="predicted"/>
<evidence type="ECO:0000256" key="3">
    <source>
        <dbReference type="ARBA" id="ARBA00022502"/>
    </source>
</evidence>
<keyword evidence="7 8" id="KW-0472">Membrane</keyword>